<gene>
    <name evidence="3" type="ORF">GCM10007028_31250</name>
</gene>
<evidence type="ECO:0000256" key="1">
    <source>
        <dbReference type="PROSITE-ProRule" id="PRU00278"/>
    </source>
</evidence>
<dbReference type="Proteomes" id="UP000636004">
    <property type="component" value="Unassembled WGS sequence"/>
</dbReference>
<reference evidence="3" key="1">
    <citation type="journal article" date="2014" name="Int. J. Syst. Evol. Microbiol.">
        <title>Complete genome sequence of Corynebacterium casei LMG S-19264T (=DSM 44701T), isolated from a smear-ripened cheese.</title>
        <authorList>
            <consortium name="US DOE Joint Genome Institute (JGI-PGF)"/>
            <person name="Walter F."/>
            <person name="Albersmeier A."/>
            <person name="Kalinowski J."/>
            <person name="Ruckert C."/>
        </authorList>
    </citation>
    <scope>NUCLEOTIDE SEQUENCE</scope>
    <source>
        <strain evidence="3">KCTC 12710</strain>
    </source>
</reference>
<keyword evidence="1 3" id="KW-0413">Isomerase</keyword>
<dbReference type="PROSITE" id="PS50198">
    <property type="entry name" value="PPIC_PPIASE_2"/>
    <property type="match status" value="2"/>
</dbReference>
<keyword evidence="1" id="KW-0697">Rotamase</keyword>
<dbReference type="InterPro" id="IPR023058">
    <property type="entry name" value="PPIase_PpiC_CS"/>
</dbReference>
<dbReference type="GO" id="GO:0003755">
    <property type="term" value="F:peptidyl-prolyl cis-trans isomerase activity"/>
    <property type="evidence" value="ECO:0007669"/>
    <property type="project" value="UniProtKB-KW"/>
</dbReference>
<protein>
    <submittedName>
        <fullName evidence="3">Peptidyl-prolyl cis-trans isomerase</fullName>
    </submittedName>
</protein>
<evidence type="ECO:0000313" key="4">
    <source>
        <dbReference type="Proteomes" id="UP000636004"/>
    </source>
</evidence>
<reference evidence="3" key="2">
    <citation type="submission" date="2020-09" db="EMBL/GenBank/DDBJ databases">
        <authorList>
            <person name="Sun Q."/>
            <person name="Kim S."/>
        </authorList>
    </citation>
    <scope>NUCLEOTIDE SEQUENCE</scope>
    <source>
        <strain evidence="3">KCTC 12710</strain>
    </source>
</reference>
<dbReference type="SUPFAM" id="SSF54534">
    <property type="entry name" value="FKBP-like"/>
    <property type="match status" value="2"/>
</dbReference>
<comment type="caution">
    <text evidence="3">The sequence shown here is derived from an EMBL/GenBank/DDBJ whole genome shotgun (WGS) entry which is preliminary data.</text>
</comment>
<dbReference type="RefSeq" id="WP_189362363.1">
    <property type="nucleotide sequence ID" value="NZ_BMWZ01000008.1"/>
</dbReference>
<dbReference type="PANTHER" id="PTHR47245">
    <property type="entry name" value="PEPTIDYLPROLYL ISOMERASE"/>
    <property type="match status" value="1"/>
</dbReference>
<dbReference type="AlphaFoldDB" id="A0A918R987"/>
<dbReference type="InterPro" id="IPR050245">
    <property type="entry name" value="PrsA_foldase"/>
</dbReference>
<dbReference type="PROSITE" id="PS01096">
    <property type="entry name" value="PPIC_PPIASE_1"/>
    <property type="match status" value="1"/>
</dbReference>
<dbReference type="Gene3D" id="3.10.50.40">
    <property type="match status" value="2"/>
</dbReference>
<keyword evidence="4" id="KW-1185">Reference proteome</keyword>
<feature type="domain" description="PpiC" evidence="2">
    <location>
        <begin position="226"/>
        <end position="328"/>
    </location>
</feature>
<dbReference type="Pfam" id="PF13145">
    <property type="entry name" value="Rotamase_2"/>
    <property type="match status" value="1"/>
</dbReference>
<accession>A0A918R987</accession>
<organism evidence="3 4">
    <name type="scientific">Algibacter mikhailovii</name>
    <dbReference type="NCBI Taxonomy" id="425498"/>
    <lineage>
        <taxon>Bacteria</taxon>
        <taxon>Pseudomonadati</taxon>
        <taxon>Bacteroidota</taxon>
        <taxon>Flavobacteriia</taxon>
        <taxon>Flavobacteriales</taxon>
        <taxon>Flavobacteriaceae</taxon>
        <taxon>Algibacter</taxon>
    </lineage>
</organism>
<dbReference type="EMBL" id="BMWZ01000008">
    <property type="protein sequence ID" value="GGZ90649.1"/>
    <property type="molecule type" value="Genomic_DNA"/>
</dbReference>
<feature type="domain" description="PpiC" evidence="2">
    <location>
        <begin position="122"/>
        <end position="221"/>
    </location>
</feature>
<evidence type="ECO:0000259" key="2">
    <source>
        <dbReference type="PROSITE" id="PS50198"/>
    </source>
</evidence>
<dbReference type="InterPro" id="IPR046357">
    <property type="entry name" value="PPIase_dom_sf"/>
</dbReference>
<dbReference type="InterPro" id="IPR000297">
    <property type="entry name" value="PPIase_PpiC"/>
</dbReference>
<name>A0A918R987_9FLAO</name>
<sequence>MKLKHFFSLIITLFVLTMNGQTDDDDVLFTVANEPVYASEFIRVYKKNLDLVQDDSQKDVDEYLKLFKSYKLKLKEAVSLGYNEEEAYLKELEEYKKELAKNYISDPQVTDDLVAEAYERTLNEVNANHILVKVSAVASPEDTLVAYNKIVRLRERALKDGFETVREEVHNGKTVFGEKLGFFNGFKMVYKFESVAYNTEVGEISMPFRTQFGYHILNVIDKRKSEGQVDIAHIMTVKNEKDTLAEKPEVRIQDIYKKLLQGENFEALAKQFSDDKNSAPKGGKLGLLSRGQVSVKEFEDAAFSLDSVGDVSEPFQTKFGWHIIKLLEKKPVGDFESLKPELVKKVKRDSRSKLIDEALVIELKKKYDVSDIRPDLTYFESILNDGYFDNSWKLPNDFTGDKTLLLIGNSEVLFQDFGDYLFRTMRNSREKEPYNMLLAKKYDAFIGKHLIAYQEDNLEYENEEFASILAEYRDGLLLFELMENTIWNSANKDSLGIQNYYEAHKLDYINPETIDAVVATSSKQKTLKKVTKLLDKGLGLDEIKSLINSNEKVEVIFTSDVMDATHQALPKDLVFKEGISKIYKHNEAYVIVQIKEVFPSSQKTLEEAKGSVISDYQTDKEEKWLIELEAKYKVEINEPVFNKVKSELK</sequence>
<evidence type="ECO:0000313" key="3">
    <source>
        <dbReference type="EMBL" id="GGZ90649.1"/>
    </source>
</evidence>
<dbReference type="PANTHER" id="PTHR47245:SF2">
    <property type="entry name" value="PEPTIDYL-PROLYL CIS-TRANS ISOMERASE HP_0175-RELATED"/>
    <property type="match status" value="1"/>
</dbReference>
<proteinExistence type="predicted"/>
<dbReference type="Pfam" id="PF00639">
    <property type="entry name" value="Rotamase"/>
    <property type="match status" value="2"/>
</dbReference>